<evidence type="ECO:0000259" key="3">
    <source>
        <dbReference type="PROSITE" id="PS51782"/>
    </source>
</evidence>
<evidence type="ECO:0000313" key="5">
    <source>
        <dbReference type="Proteomes" id="UP000003704"/>
    </source>
</evidence>
<dbReference type="InterPro" id="IPR018392">
    <property type="entry name" value="LysM"/>
</dbReference>
<feature type="signal peptide" evidence="2">
    <location>
        <begin position="1"/>
        <end position="19"/>
    </location>
</feature>
<feature type="compositionally biased region" description="Low complexity" evidence="1">
    <location>
        <begin position="61"/>
        <end position="73"/>
    </location>
</feature>
<feature type="domain" description="LysM" evidence="3">
    <location>
        <begin position="140"/>
        <end position="191"/>
    </location>
</feature>
<dbReference type="PANTHER" id="PTHR34700:SF4">
    <property type="entry name" value="PHAGE-LIKE ELEMENT PBSX PROTEIN XKDP"/>
    <property type="match status" value="1"/>
</dbReference>
<keyword evidence="2" id="KW-0732">Signal</keyword>
<keyword evidence="5" id="KW-1185">Reference proteome</keyword>
<dbReference type="RefSeq" id="WP_007186331.1">
    <property type="nucleotide sequence ID" value="NZ_AKGD01000002.1"/>
</dbReference>
<dbReference type="PROSITE" id="PS51782">
    <property type="entry name" value="LYSM"/>
    <property type="match status" value="1"/>
</dbReference>
<dbReference type="PROSITE" id="PS51257">
    <property type="entry name" value="PROKAR_LIPOPROTEIN"/>
    <property type="match status" value="1"/>
</dbReference>
<dbReference type="STRING" id="1172194.WQQ_33920"/>
<evidence type="ECO:0000256" key="2">
    <source>
        <dbReference type="SAM" id="SignalP"/>
    </source>
</evidence>
<feature type="chain" id="PRO_5003714426" description="LysM domain-containing protein" evidence="2">
    <location>
        <begin position="20"/>
        <end position="227"/>
    </location>
</feature>
<dbReference type="InterPro" id="IPR052196">
    <property type="entry name" value="Bact_Kbp"/>
</dbReference>
<accession>I8T778</accession>
<evidence type="ECO:0000256" key="1">
    <source>
        <dbReference type="SAM" id="MobiDB-lite"/>
    </source>
</evidence>
<reference evidence="4 5" key="1">
    <citation type="journal article" date="2012" name="J. Bacteriol.">
        <title>Genome Sequence of n-Alkane-Degrading Hydrocarboniphaga effusa Strain AP103T (ATCC BAA-332T).</title>
        <authorList>
            <person name="Chang H.K."/>
            <person name="Zylstra G.J."/>
            <person name="Chae J.C."/>
        </authorList>
    </citation>
    <scope>NUCLEOTIDE SEQUENCE [LARGE SCALE GENOMIC DNA]</scope>
    <source>
        <strain evidence="4 5">AP103</strain>
    </source>
</reference>
<feature type="region of interest" description="Disordered" evidence="1">
    <location>
        <begin position="24"/>
        <end position="85"/>
    </location>
</feature>
<dbReference type="AlphaFoldDB" id="I8T778"/>
<dbReference type="Proteomes" id="UP000003704">
    <property type="component" value="Unassembled WGS sequence"/>
</dbReference>
<organism evidence="4 5">
    <name type="scientific">Hydrocarboniphaga effusa AP103</name>
    <dbReference type="NCBI Taxonomy" id="1172194"/>
    <lineage>
        <taxon>Bacteria</taxon>
        <taxon>Pseudomonadati</taxon>
        <taxon>Pseudomonadota</taxon>
        <taxon>Gammaproteobacteria</taxon>
        <taxon>Nevskiales</taxon>
        <taxon>Nevskiaceae</taxon>
        <taxon>Hydrocarboniphaga</taxon>
    </lineage>
</organism>
<name>I8T778_9GAMM</name>
<comment type="caution">
    <text evidence="4">The sequence shown here is derived from an EMBL/GenBank/DDBJ whole genome shotgun (WGS) entry which is preliminary data.</text>
</comment>
<feature type="compositionally biased region" description="Pro residues" evidence="1">
    <location>
        <begin position="31"/>
        <end position="49"/>
    </location>
</feature>
<proteinExistence type="predicted"/>
<dbReference type="InterPro" id="IPR036779">
    <property type="entry name" value="LysM_dom_sf"/>
</dbReference>
<dbReference type="PANTHER" id="PTHR34700">
    <property type="entry name" value="POTASSIUM BINDING PROTEIN KBP"/>
    <property type="match status" value="1"/>
</dbReference>
<sequence>MLSRLAPALLCVSLMGACAAPTRLDRDPIRRPPPPLPPLPTMANPPPTVLPRIQASAESRSVPPASTAPSSSVPLPPSAGDATTMRQAQEALQQSYQFTGLSDSQLAQQKSAEALLVQGQSKPALQALQRLNQELRTGNKSYVVKSGDSLWVISGKSEVYGNPWLWPLIWQSNLQVLPNPDKLAAGQQLKIRPNPTIQEVVDAVTYAREKNQRSETRIGEIQESGKP</sequence>
<evidence type="ECO:0000313" key="4">
    <source>
        <dbReference type="EMBL" id="EIT69810.1"/>
    </source>
</evidence>
<dbReference type="Pfam" id="PF01476">
    <property type="entry name" value="LysM"/>
    <property type="match status" value="1"/>
</dbReference>
<dbReference type="Gene3D" id="3.10.350.10">
    <property type="entry name" value="LysM domain"/>
    <property type="match status" value="1"/>
</dbReference>
<dbReference type="EMBL" id="AKGD01000002">
    <property type="protein sequence ID" value="EIT69810.1"/>
    <property type="molecule type" value="Genomic_DNA"/>
</dbReference>
<protein>
    <recommendedName>
        <fullName evidence="3">LysM domain-containing protein</fullName>
    </recommendedName>
</protein>
<gene>
    <name evidence="4" type="ORF">WQQ_33920</name>
</gene>
<dbReference type="CDD" id="cd00118">
    <property type="entry name" value="LysM"/>
    <property type="match status" value="1"/>
</dbReference>